<reference evidence="8 9" key="1">
    <citation type="submission" date="2019-01" db="EMBL/GenBank/DDBJ databases">
        <title>Filimonas sp. strain TTM-71.</title>
        <authorList>
            <person name="Chen W.-M."/>
        </authorList>
    </citation>
    <scope>NUCLEOTIDE SEQUENCE [LARGE SCALE GENOMIC DNA]</scope>
    <source>
        <strain evidence="8 9">TTM-71</strain>
    </source>
</reference>
<dbReference type="Gene3D" id="1.20.1600.10">
    <property type="entry name" value="Outer membrane efflux proteins (OEP)"/>
    <property type="match status" value="1"/>
</dbReference>
<dbReference type="SUPFAM" id="SSF56954">
    <property type="entry name" value="Outer membrane efflux proteins (OEP)"/>
    <property type="match status" value="1"/>
</dbReference>
<dbReference type="GO" id="GO:0009279">
    <property type="term" value="C:cell outer membrane"/>
    <property type="evidence" value="ECO:0007669"/>
    <property type="project" value="UniProtKB-SubCell"/>
</dbReference>
<dbReference type="Proteomes" id="UP000290545">
    <property type="component" value="Unassembled WGS sequence"/>
</dbReference>
<dbReference type="Pfam" id="PF02321">
    <property type="entry name" value="OEP"/>
    <property type="match status" value="1"/>
</dbReference>
<evidence type="ECO:0000256" key="7">
    <source>
        <dbReference type="ARBA" id="ARBA00023237"/>
    </source>
</evidence>
<dbReference type="EMBL" id="SDHZ01000003">
    <property type="protein sequence ID" value="RXK81970.1"/>
    <property type="molecule type" value="Genomic_DNA"/>
</dbReference>
<organism evidence="8 9">
    <name type="scientific">Filimonas effusa</name>
    <dbReference type="NCBI Taxonomy" id="2508721"/>
    <lineage>
        <taxon>Bacteria</taxon>
        <taxon>Pseudomonadati</taxon>
        <taxon>Bacteroidota</taxon>
        <taxon>Chitinophagia</taxon>
        <taxon>Chitinophagales</taxon>
        <taxon>Chitinophagaceae</taxon>
        <taxon>Filimonas</taxon>
    </lineage>
</organism>
<keyword evidence="3" id="KW-0813">Transport</keyword>
<dbReference type="RefSeq" id="WP_129005367.1">
    <property type="nucleotide sequence ID" value="NZ_SDHZ01000003.1"/>
</dbReference>
<evidence type="ECO:0000256" key="4">
    <source>
        <dbReference type="ARBA" id="ARBA00022452"/>
    </source>
</evidence>
<evidence type="ECO:0000313" key="8">
    <source>
        <dbReference type="EMBL" id="RXK81970.1"/>
    </source>
</evidence>
<keyword evidence="5" id="KW-0812">Transmembrane</keyword>
<dbReference type="OrthoDB" id="367883at2"/>
<dbReference type="PANTHER" id="PTHR30026">
    <property type="entry name" value="OUTER MEMBRANE PROTEIN TOLC"/>
    <property type="match status" value="1"/>
</dbReference>
<keyword evidence="9" id="KW-1185">Reference proteome</keyword>
<dbReference type="GO" id="GO:0015562">
    <property type="term" value="F:efflux transmembrane transporter activity"/>
    <property type="evidence" value="ECO:0007669"/>
    <property type="project" value="InterPro"/>
</dbReference>
<name>A0A4V1M9P9_9BACT</name>
<protein>
    <submittedName>
        <fullName evidence="8">TolC family protein</fullName>
    </submittedName>
</protein>
<evidence type="ECO:0000256" key="2">
    <source>
        <dbReference type="ARBA" id="ARBA00007613"/>
    </source>
</evidence>
<proteinExistence type="inferred from homology"/>
<comment type="caution">
    <text evidence="8">The sequence shown here is derived from an EMBL/GenBank/DDBJ whole genome shotgun (WGS) entry which is preliminary data.</text>
</comment>
<dbReference type="GO" id="GO:1990281">
    <property type="term" value="C:efflux pump complex"/>
    <property type="evidence" value="ECO:0007669"/>
    <property type="project" value="TreeGrafter"/>
</dbReference>
<dbReference type="InterPro" id="IPR051906">
    <property type="entry name" value="TolC-like"/>
</dbReference>
<evidence type="ECO:0000256" key="3">
    <source>
        <dbReference type="ARBA" id="ARBA00022448"/>
    </source>
</evidence>
<dbReference type="GO" id="GO:0015288">
    <property type="term" value="F:porin activity"/>
    <property type="evidence" value="ECO:0007669"/>
    <property type="project" value="TreeGrafter"/>
</dbReference>
<dbReference type="InterPro" id="IPR003423">
    <property type="entry name" value="OMP_efflux"/>
</dbReference>
<sequence>MMHLKAGAAWLFCLFYLPGLRAQEARTPQIHSFSLQQAADYAQQHNVQVVNALLDVQIQKQSNRGITSQALPNLSAEGSYTDYLKIPVTVVPAEFFGGAPGTFAPVQFGTKHNASGAVNLRQVLFDGQVFVGLQARKTSIDLLTTQAALTEENIRANVYKIYYQLVVSKTQIAQIDANIELLQKFANDTRIMHENGFAEELDANRANVQLANIQTEKSKVLNSVANGYLALKVLIGVPAQDSLVLTDPITEDEIKAGALESGIYKYTNRKEFQAMQLTERLNEYDIKRHKMSYIPSLNLNATYSKMAMRTSFDLFGKGEWFTTSYVGLSLSVPIFDGFSRASNIQKAKLTLQQTQNQMATLQLSIDQEVIQARNDFKTAILTIDFQKANTGLAEKAYQQTKKKFESGLASTTDVTTAQTDLRTAQSNYISALYDAVIARVNYLKATGQLK</sequence>
<evidence type="ECO:0000256" key="5">
    <source>
        <dbReference type="ARBA" id="ARBA00022692"/>
    </source>
</evidence>
<dbReference type="PANTHER" id="PTHR30026:SF20">
    <property type="entry name" value="OUTER MEMBRANE PROTEIN TOLC"/>
    <property type="match status" value="1"/>
</dbReference>
<evidence type="ECO:0000313" key="9">
    <source>
        <dbReference type="Proteomes" id="UP000290545"/>
    </source>
</evidence>
<keyword evidence="4" id="KW-1134">Transmembrane beta strand</keyword>
<keyword evidence="6" id="KW-0472">Membrane</keyword>
<evidence type="ECO:0000256" key="1">
    <source>
        <dbReference type="ARBA" id="ARBA00004442"/>
    </source>
</evidence>
<gene>
    <name evidence="8" type="ORF">ESB13_19515</name>
</gene>
<evidence type="ECO:0000256" key="6">
    <source>
        <dbReference type="ARBA" id="ARBA00023136"/>
    </source>
</evidence>
<dbReference type="AlphaFoldDB" id="A0A4V1M9P9"/>
<keyword evidence="7" id="KW-0998">Cell outer membrane</keyword>
<comment type="similarity">
    <text evidence="2">Belongs to the outer membrane factor (OMF) (TC 1.B.17) family.</text>
</comment>
<comment type="subcellular location">
    <subcellularLocation>
        <location evidence="1">Cell outer membrane</location>
    </subcellularLocation>
</comment>
<accession>A0A4V1M9P9</accession>